<evidence type="ECO:0000313" key="2">
    <source>
        <dbReference type="Proteomes" id="UP001647509"/>
    </source>
</evidence>
<evidence type="ECO:0000313" key="1">
    <source>
        <dbReference type="EMBL" id="MBU2949504.1"/>
    </source>
</evidence>
<protein>
    <submittedName>
        <fullName evidence="1">Mechanosensitive ion channel</fullName>
    </submittedName>
</protein>
<organism evidence="1 2">
    <name type="scientific">Pseudotamlana agarivorans</name>
    <dbReference type="NCBI Taxonomy" id="481183"/>
    <lineage>
        <taxon>Bacteria</taxon>
        <taxon>Pseudomonadati</taxon>
        <taxon>Bacteroidota</taxon>
        <taxon>Flavobacteriia</taxon>
        <taxon>Flavobacteriales</taxon>
        <taxon>Flavobacteriaceae</taxon>
        <taxon>Pseudotamlana</taxon>
    </lineage>
</organism>
<keyword evidence="2" id="KW-1185">Reference proteome</keyword>
<sequence>MAQNTIFVPLILAKKMNLKHFISLFFICIICLFNSYKTNAQDLIPQAESVEEKEVDSTQVQPEAIPLINIVRQIKETNKNIKTIQRKIKIPADIRKIDSLLHTYSEFLKIEGKRTEHFMKANPNGQKVDNTMVTWTGYSSYLSGWMAKVNDQEERNSILIEDILLKDKIWKLSYQNAIKRQVPIEVLEGIKNTLNEVEITKNTILENNNYYLKLENKLSEQTNYIEDITSELLALKNSDVYQLLHKRHPSIWKTSFTKSETDIAEKEEIDSLNTQSDKIPNLGTNYISSVIPFLIFIAIFAFTLRYFKRGFLKYPYEDKDETIIVAKNIILNQTYLCVLFLSFLFAEIFLSNLPRLFKDSLTLLTLLTAIPLLTPIMSEKFKKILYFVTLFYILDTAKTYFWYSSLGYRLYILTESIIVIAILYHFTSPYIKTLKSLEKGFGKLLFRLVPAVYILTIISIISNIFGYTNLTDITLKISTQGSLITMLFYTIALIINGIAISIIHRHFTVKHTYNAVERKSIEIKVLKRIRIMMYILWGIFFLGMIELLRPTLTFLGDILSEPYKMGSLTFTLGAIVSFSFTLFVAFSLTKLVSFLINDGDGILRFLKLPKGIPAAISLVIRYFIIGFGTILALSALGIDLSKFNLMAGALGVGIGFGLQNIVSNFISGLILVFERPILPGDTVEVNNLLGTVSRIGIRASNISTFDGSEVVVPNNNLISNDLINWTLSNNTKRIEILIGTTYDSDPNQILKILTEVALECDFLLKDPAPRALFNDFGDSSLNFRLLFWVHYELGLQAKSDISIGIYNRFKEEGIEIPFPQRDLNLRNVPESFNLIPPQNTTETPVDLAKTDNEKEDVEALDKNLKRPIIEPIKTDIDSDGSDSDGDGAK</sequence>
<reference evidence="1" key="1">
    <citation type="submission" date="2021-05" db="EMBL/GenBank/DDBJ databases">
        <title>Draft genomes of bacteria isolated from model marine particles.</title>
        <authorList>
            <person name="Datta M.S."/>
            <person name="Schwartzman J.A."/>
            <person name="Enke T.N."/>
            <person name="Saavedra J."/>
            <person name="Cermak N."/>
            <person name="Cordero O.X."/>
        </authorList>
    </citation>
    <scope>NUCLEOTIDE SEQUENCE</scope>
    <source>
        <strain evidence="1">I2M19</strain>
    </source>
</reference>
<proteinExistence type="predicted"/>
<comment type="caution">
    <text evidence="1">The sequence shown here is derived from an EMBL/GenBank/DDBJ whole genome shotgun (WGS) entry which is preliminary data.</text>
</comment>
<dbReference type="Proteomes" id="UP001647509">
    <property type="component" value="Unassembled WGS sequence"/>
</dbReference>
<accession>A0ACC5U5H4</accession>
<name>A0ACC5U5H4_9FLAO</name>
<gene>
    <name evidence="1" type="ORF">KO493_02200</name>
</gene>
<dbReference type="EMBL" id="JAHKPD010000007">
    <property type="protein sequence ID" value="MBU2949504.1"/>
    <property type="molecule type" value="Genomic_DNA"/>
</dbReference>